<dbReference type="Proteomes" id="UP000507470">
    <property type="component" value="Unassembled WGS sequence"/>
</dbReference>
<reference evidence="2 3" key="1">
    <citation type="submission" date="2020-06" db="EMBL/GenBank/DDBJ databases">
        <authorList>
            <person name="Li R."/>
            <person name="Bekaert M."/>
        </authorList>
    </citation>
    <scope>NUCLEOTIDE SEQUENCE [LARGE SCALE GENOMIC DNA]</scope>
    <source>
        <strain evidence="3">wild</strain>
    </source>
</reference>
<feature type="region of interest" description="Disordered" evidence="1">
    <location>
        <begin position="226"/>
        <end position="284"/>
    </location>
</feature>
<sequence>MKQKARKTLSETMVCSKRRQIVTDIIDVKDKTKDTALEEPSNICVENVTLNTISNEESSLANCSEITTLEHQSSEKVEKNPNKDLIISNSFELDDFTKESPKEITDDSKGIVTVETVTENEVTSLEEKENRKKMSSPTSANGINSRTNQLSTIPENVKGEEKEIKNLSPNQAKVLKDKQSNPEVYGDKSKRLEDNLHNESKMTKEGTTVFPIIMPDTDSVVIKRIKDTNEPNKPGKSDCSLQSEINGKVSSELNQRPLSSASDPGYRSNSVSSQNSCQSSKKTKKVYSGIRFTKKELEYYLPKRSNFSCHEKALKDAGYDLEAMESKRRRRFTHKQNIKDKEIEEKLKEIEDVNTAPIEDVASPENEIKEPDDEQTEMERSNKPKRKGKRKDEQEVKVDHTVLLQYLKYVLDNREEYFLHKRQYIQQNTTLLNVDPACTIARFGRAFQRGQHGIITEPFLLEVTRGIKSNYGDTQQWVSSNKEKQTQGVPNLKPEIQETTIDEKDKTEYEKVKFKLDKWLKTITTAQLLKAKELSLKELGEEDKLQSQWWSTLQPCRYLRQRSDLE</sequence>
<feature type="compositionally biased region" description="Basic and acidic residues" evidence="1">
    <location>
        <begin position="174"/>
        <end position="203"/>
    </location>
</feature>
<name>A0A6J8E078_MYTCO</name>
<evidence type="ECO:0000313" key="2">
    <source>
        <dbReference type="EMBL" id="CAC5413428.1"/>
    </source>
</evidence>
<gene>
    <name evidence="2" type="ORF">MCOR_46318</name>
</gene>
<feature type="compositionally biased region" description="Polar residues" evidence="1">
    <location>
        <begin position="239"/>
        <end position="262"/>
    </location>
</feature>
<organism evidence="2 3">
    <name type="scientific">Mytilus coruscus</name>
    <name type="common">Sea mussel</name>
    <dbReference type="NCBI Taxonomy" id="42192"/>
    <lineage>
        <taxon>Eukaryota</taxon>
        <taxon>Metazoa</taxon>
        <taxon>Spiralia</taxon>
        <taxon>Lophotrochozoa</taxon>
        <taxon>Mollusca</taxon>
        <taxon>Bivalvia</taxon>
        <taxon>Autobranchia</taxon>
        <taxon>Pteriomorphia</taxon>
        <taxon>Mytilida</taxon>
        <taxon>Mytiloidea</taxon>
        <taxon>Mytilidae</taxon>
        <taxon>Mytilinae</taxon>
        <taxon>Mytilus</taxon>
    </lineage>
</organism>
<proteinExistence type="predicted"/>
<dbReference type="AlphaFoldDB" id="A0A6J8E078"/>
<feature type="compositionally biased region" description="Polar residues" evidence="1">
    <location>
        <begin position="135"/>
        <end position="147"/>
    </location>
</feature>
<evidence type="ECO:0000256" key="1">
    <source>
        <dbReference type="SAM" id="MobiDB-lite"/>
    </source>
</evidence>
<accession>A0A6J8E078</accession>
<feature type="region of interest" description="Disordered" evidence="1">
    <location>
        <begin position="160"/>
        <end position="203"/>
    </location>
</feature>
<evidence type="ECO:0000313" key="3">
    <source>
        <dbReference type="Proteomes" id="UP000507470"/>
    </source>
</evidence>
<keyword evidence="3" id="KW-1185">Reference proteome</keyword>
<dbReference type="EMBL" id="CACVKT020008135">
    <property type="protein sequence ID" value="CAC5413428.1"/>
    <property type="molecule type" value="Genomic_DNA"/>
</dbReference>
<feature type="compositionally biased region" description="Low complexity" evidence="1">
    <location>
        <begin position="268"/>
        <end position="280"/>
    </location>
</feature>
<feature type="region of interest" description="Disordered" evidence="1">
    <location>
        <begin position="354"/>
        <end position="394"/>
    </location>
</feature>
<protein>
    <submittedName>
        <fullName evidence="2">Uncharacterized protein</fullName>
    </submittedName>
</protein>
<feature type="compositionally biased region" description="Basic and acidic residues" evidence="1">
    <location>
        <begin position="226"/>
        <end position="236"/>
    </location>
</feature>
<dbReference type="OrthoDB" id="6090075at2759"/>
<feature type="region of interest" description="Disordered" evidence="1">
    <location>
        <begin position="120"/>
        <end position="147"/>
    </location>
</feature>